<dbReference type="Pfam" id="PF04444">
    <property type="entry name" value="Dioxygenase_N"/>
    <property type="match status" value="1"/>
</dbReference>
<dbReference type="InterPro" id="IPR007535">
    <property type="entry name" value="Catechol_dOase_N"/>
</dbReference>
<evidence type="ECO:0000256" key="4">
    <source>
        <dbReference type="ARBA" id="ARBA00022964"/>
    </source>
</evidence>
<keyword evidence="6" id="KW-0408">Iron</keyword>
<dbReference type="PANTHER" id="PTHR33711">
    <property type="entry name" value="DIOXYGENASE, PUTATIVE (AFU_ORTHOLOGUE AFUA_2G02910)-RELATED"/>
    <property type="match status" value="1"/>
</dbReference>
<keyword evidence="4 9" id="KW-0223">Dioxygenase</keyword>
<dbReference type="NCBIfam" id="TIGR02438">
    <property type="entry name" value="catachol_actin"/>
    <property type="match status" value="1"/>
</dbReference>
<keyword evidence="10" id="KW-1185">Reference proteome</keyword>
<keyword evidence="3" id="KW-0479">Metal-binding</keyword>
<evidence type="ECO:0000313" key="10">
    <source>
        <dbReference type="Proteomes" id="UP000545493"/>
    </source>
</evidence>
<evidence type="ECO:0000256" key="2">
    <source>
        <dbReference type="ARBA" id="ARBA00007825"/>
    </source>
</evidence>
<reference evidence="9 10" key="1">
    <citation type="submission" date="2020-03" db="EMBL/GenBank/DDBJ databases">
        <title>Sequencing the genomes of 1000 actinobacteria strains.</title>
        <authorList>
            <person name="Klenk H.-P."/>
        </authorList>
    </citation>
    <scope>NUCLEOTIDE SEQUENCE [LARGE SCALE GENOMIC DNA]</scope>
    <source>
        <strain evidence="9 10">DSM 45685</strain>
    </source>
</reference>
<evidence type="ECO:0000259" key="8">
    <source>
        <dbReference type="PROSITE" id="PS00083"/>
    </source>
</evidence>
<protein>
    <submittedName>
        <fullName evidence="9">Catechol 1,2-dioxygenase</fullName>
        <ecNumber evidence="9">1.13.11.1</ecNumber>
    </submittedName>
</protein>
<evidence type="ECO:0000256" key="5">
    <source>
        <dbReference type="ARBA" id="ARBA00023002"/>
    </source>
</evidence>
<keyword evidence="5 9" id="KW-0560">Oxidoreductase</keyword>
<dbReference type="PANTHER" id="PTHR33711:SF7">
    <property type="entry name" value="INTRADIOL RING-CLEAVAGE DIOXYGENASES DOMAIN-CONTAINING PROTEIN-RELATED"/>
    <property type="match status" value="1"/>
</dbReference>
<gene>
    <name evidence="9" type="ORF">FHU38_002347</name>
</gene>
<dbReference type="PROSITE" id="PS00083">
    <property type="entry name" value="INTRADIOL_DIOXYGENAS"/>
    <property type="match status" value="1"/>
</dbReference>
<dbReference type="EC" id="1.13.11.1" evidence="9"/>
<dbReference type="AlphaFoldDB" id="A0A7X5UPS8"/>
<name>A0A7X5UPS8_9PSEU</name>
<dbReference type="Proteomes" id="UP000545493">
    <property type="component" value="Unassembled WGS sequence"/>
</dbReference>
<dbReference type="SUPFAM" id="SSF49482">
    <property type="entry name" value="Aromatic compound dioxygenase"/>
    <property type="match status" value="1"/>
</dbReference>
<dbReference type="InterPro" id="IPR000627">
    <property type="entry name" value="Intradiol_dOase_C"/>
</dbReference>
<dbReference type="InterPro" id="IPR015889">
    <property type="entry name" value="Intradiol_dOase_core"/>
</dbReference>
<dbReference type="GO" id="GO:0008199">
    <property type="term" value="F:ferric iron binding"/>
    <property type="evidence" value="ECO:0007669"/>
    <property type="project" value="InterPro"/>
</dbReference>
<accession>A0A7X5UPS8</accession>
<evidence type="ECO:0000256" key="1">
    <source>
        <dbReference type="ARBA" id="ARBA00001965"/>
    </source>
</evidence>
<comment type="caution">
    <text evidence="9">The sequence shown here is derived from an EMBL/GenBank/DDBJ whole genome shotgun (WGS) entry which is preliminary data.</text>
</comment>
<evidence type="ECO:0000256" key="6">
    <source>
        <dbReference type="ARBA" id="ARBA00023004"/>
    </source>
</evidence>
<dbReference type="GO" id="GO:0009712">
    <property type="term" value="P:catechol-containing compound metabolic process"/>
    <property type="evidence" value="ECO:0007669"/>
    <property type="project" value="InterPro"/>
</dbReference>
<feature type="compositionally biased region" description="Low complexity" evidence="7">
    <location>
        <begin position="9"/>
        <end position="20"/>
    </location>
</feature>
<dbReference type="Gene3D" id="6.10.10.40">
    <property type="entry name" value="Catechol 1,2-dioxygenase multimerisation domain-like"/>
    <property type="match status" value="1"/>
</dbReference>
<dbReference type="GO" id="GO:0018576">
    <property type="term" value="F:catechol 1,2-dioxygenase activity"/>
    <property type="evidence" value="ECO:0007669"/>
    <property type="project" value="UniProtKB-EC"/>
</dbReference>
<evidence type="ECO:0000256" key="3">
    <source>
        <dbReference type="ARBA" id="ARBA00022723"/>
    </source>
</evidence>
<evidence type="ECO:0000256" key="7">
    <source>
        <dbReference type="SAM" id="MobiDB-lite"/>
    </source>
</evidence>
<dbReference type="RefSeq" id="WP_167170111.1">
    <property type="nucleotide sequence ID" value="NZ_JAAOYM010000001.1"/>
</dbReference>
<dbReference type="InterPro" id="IPR012800">
    <property type="entry name" value="Cchol_dOase_actb"/>
</dbReference>
<dbReference type="Gene3D" id="2.60.130.10">
    <property type="entry name" value="Aromatic compound dioxygenase"/>
    <property type="match status" value="1"/>
</dbReference>
<comment type="cofactor">
    <cofactor evidence="1">
        <name>Fe(3+)</name>
        <dbReference type="ChEBI" id="CHEBI:29034"/>
    </cofactor>
</comment>
<organism evidence="9 10">
    <name type="scientific">Saccharomonospora amisosensis</name>
    <dbReference type="NCBI Taxonomy" id="1128677"/>
    <lineage>
        <taxon>Bacteria</taxon>
        <taxon>Bacillati</taxon>
        <taxon>Actinomycetota</taxon>
        <taxon>Actinomycetes</taxon>
        <taxon>Pseudonocardiales</taxon>
        <taxon>Pseudonocardiaceae</taxon>
        <taxon>Saccharomonospora</taxon>
    </lineage>
</organism>
<dbReference type="Pfam" id="PF00775">
    <property type="entry name" value="Dioxygenase_C"/>
    <property type="match status" value="1"/>
</dbReference>
<feature type="domain" description="Intradiol ring-cleavage dioxygenases" evidence="8">
    <location>
        <begin position="136"/>
        <end position="164"/>
    </location>
</feature>
<proteinExistence type="inferred from homology"/>
<dbReference type="EMBL" id="JAAOYM010000001">
    <property type="protein sequence ID" value="NIJ12003.1"/>
    <property type="molecule type" value="Genomic_DNA"/>
</dbReference>
<dbReference type="InterPro" id="IPR043029">
    <property type="entry name" value="1_2-CTD_multi_dom"/>
</dbReference>
<sequence length="284" mass="30907">MTTTQHSPTAAASGASATEAFRTARGDGEGQVTSERIADVVQAVLAGVHEAIRAKQVSYAEFQAAKQWLIEVGEGGEWPLFLDVFVEHVVEEVTAQRQHGTKGSILGPYYLPDQRKLPSVATLPMRPDEKGTPLALSGQVRDLEGNPIPGAELDIWHADDDGYYSGFAPHLPEGNLRGVVVADGDGRFEVTTVKPAPYQIPTDGPTGKLIEAAGWHPWRPAHLHLIVRASGHRQITTQLYFEGGEWLEDDVAQATKPELVLNPRPDGEGKLRAEYDFVLEPHDS</sequence>
<evidence type="ECO:0000313" key="9">
    <source>
        <dbReference type="EMBL" id="NIJ12003.1"/>
    </source>
</evidence>
<dbReference type="InterPro" id="IPR050770">
    <property type="entry name" value="Intradiol_RC_Dioxygenase"/>
</dbReference>
<feature type="region of interest" description="Disordered" evidence="7">
    <location>
        <begin position="1"/>
        <end position="30"/>
    </location>
</feature>
<comment type="similarity">
    <text evidence="2">Belongs to the intradiol ring-cleavage dioxygenase family.</text>
</comment>